<keyword evidence="3" id="KW-1185">Reference proteome</keyword>
<dbReference type="Proteomes" id="UP001341281">
    <property type="component" value="Chromosome 01"/>
</dbReference>
<name>A0AAQ3PIH3_PASNO</name>
<reference evidence="2 3" key="1">
    <citation type="submission" date="2024-02" db="EMBL/GenBank/DDBJ databases">
        <title>High-quality chromosome-scale genome assembly of Pensacola bahiagrass (Paspalum notatum Flugge var. saurae).</title>
        <authorList>
            <person name="Vega J.M."/>
            <person name="Podio M."/>
            <person name="Orjuela J."/>
            <person name="Siena L.A."/>
            <person name="Pessino S.C."/>
            <person name="Combes M.C."/>
            <person name="Mariac C."/>
            <person name="Albertini E."/>
            <person name="Pupilli F."/>
            <person name="Ortiz J.P.A."/>
            <person name="Leblanc O."/>
        </authorList>
    </citation>
    <scope>NUCLEOTIDE SEQUENCE [LARGE SCALE GENOMIC DNA]</scope>
    <source>
        <strain evidence="2">R1</strain>
        <tissue evidence="2">Leaf</tissue>
    </source>
</reference>
<feature type="compositionally biased region" description="Basic and acidic residues" evidence="1">
    <location>
        <begin position="14"/>
        <end position="35"/>
    </location>
</feature>
<evidence type="ECO:0000313" key="2">
    <source>
        <dbReference type="EMBL" id="WVZ51852.1"/>
    </source>
</evidence>
<feature type="compositionally biased region" description="Basic residues" evidence="1">
    <location>
        <begin position="104"/>
        <end position="121"/>
    </location>
</feature>
<protein>
    <submittedName>
        <fullName evidence="2">Uncharacterized protein</fullName>
    </submittedName>
</protein>
<organism evidence="2 3">
    <name type="scientific">Paspalum notatum var. saurae</name>
    <dbReference type="NCBI Taxonomy" id="547442"/>
    <lineage>
        <taxon>Eukaryota</taxon>
        <taxon>Viridiplantae</taxon>
        <taxon>Streptophyta</taxon>
        <taxon>Embryophyta</taxon>
        <taxon>Tracheophyta</taxon>
        <taxon>Spermatophyta</taxon>
        <taxon>Magnoliopsida</taxon>
        <taxon>Liliopsida</taxon>
        <taxon>Poales</taxon>
        <taxon>Poaceae</taxon>
        <taxon>PACMAD clade</taxon>
        <taxon>Panicoideae</taxon>
        <taxon>Andropogonodae</taxon>
        <taxon>Paspaleae</taxon>
        <taxon>Paspalinae</taxon>
        <taxon>Paspalum</taxon>
    </lineage>
</organism>
<dbReference type="AlphaFoldDB" id="A0AAQ3PIH3"/>
<proteinExistence type="predicted"/>
<evidence type="ECO:0000256" key="1">
    <source>
        <dbReference type="SAM" id="MobiDB-lite"/>
    </source>
</evidence>
<feature type="compositionally biased region" description="Basic residues" evidence="1">
    <location>
        <begin position="216"/>
        <end position="234"/>
    </location>
</feature>
<sequence>MATTRPATAGQRHAPTDRRRGLRPDRPRPPLEPRHHPIPAPLARALFPRFPLPGLFPSAEARPPLEPRQARAPTSSGPLRPSRHPHRPRLKHLHPPRHFSAPPRHLRPAPHARTPRPRHGLARGERATPDASAASPSSNARPVVAAPPSTEAPSPRPPPSALAPFPTRDAARRPGSPAPQRGGPSSSHPRPSTPPPPTSSPRRAPHVPTLAASRCPSRRNRSRAAISARRRHLRFTGAAPPLLSTTGNEVKGERTPVDGNTSPGPVGFKTGHHAAGAAPPFPPRAPSPSACPRKKKKRFRERRTNARAVTNPVAEDEPVHPVPKTACRR</sequence>
<accession>A0AAQ3PIH3</accession>
<feature type="compositionally biased region" description="Basic residues" evidence="1">
    <location>
        <begin position="292"/>
        <end position="301"/>
    </location>
</feature>
<dbReference type="EMBL" id="CP144745">
    <property type="protein sequence ID" value="WVZ51852.1"/>
    <property type="molecule type" value="Genomic_DNA"/>
</dbReference>
<gene>
    <name evidence="2" type="ORF">U9M48_002955</name>
</gene>
<feature type="region of interest" description="Disordered" evidence="1">
    <location>
        <begin position="1"/>
        <end position="329"/>
    </location>
</feature>
<evidence type="ECO:0000313" key="3">
    <source>
        <dbReference type="Proteomes" id="UP001341281"/>
    </source>
</evidence>
<feature type="compositionally biased region" description="Basic residues" evidence="1">
    <location>
        <begin position="81"/>
        <end position="97"/>
    </location>
</feature>
<feature type="compositionally biased region" description="Low complexity" evidence="1">
    <location>
        <begin position="129"/>
        <end position="153"/>
    </location>
</feature>
<feature type="compositionally biased region" description="Low complexity" evidence="1">
    <location>
        <begin position="46"/>
        <end position="57"/>
    </location>
</feature>